<feature type="domain" description="Tr-type G" evidence="13">
    <location>
        <begin position="2"/>
        <end position="333"/>
    </location>
</feature>
<dbReference type="NCBIfam" id="TIGR00231">
    <property type="entry name" value="small_GTP"/>
    <property type="match status" value="1"/>
</dbReference>
<dbReference type="SUPFAM" id="SSF52540">
    <property type="entry name" value="P-loop containing nucleoside triphosphate hydrolases"/>
    <property type="match status" value="1"/>
</dbReference>
<name>A0A1F8F9V8_9BACT</name>
<dbReference type="InterPro" id="IPR026350">
    <property type="entry name" value="GxxExxY"/>
</dbReference>
<proteinExistence type="inferred from homology"/>
<dbReference type="Pfam" id="PF00009">
    <property type="entry name" value="GTP_EFTU"/>
    <property type="match status" value="2"/>
</dbReference>
<dbReference type="PANTHER" id="PTHR43512:SF4">
    <property type="entry name" value="TRANSLATION FACTOR GUF1 HOMOLOG, CHLOROPLASTIC"/>
    <property type="match status" value="1"/>
</dbReference>
<evidence type="ECO:0000256" key="5">
    <source>
        <dbReference type="ARBA" id="ARBA00022917"/>
    </source>
</evidence>
<dbReference type="Gene3D" id="3.30.70.2570">
    <property type="entry name" value="Elongation factor 4, C-terminal domain"/>
    <property type="match status" value="1"/>
</dbReference>
<dbReference type="AlphaFoldDB" id="A0A1F8F9V8"/>
<reference evidence="14 15" key="1">
    <citation type="journal article" date="2016" name="Nat. Commun.">
        <title>Thousands of microbial genomes shed light on interconnected biogeochemical processes in an aquifer system.</title>
        <authorList>
            <person name="Anantharaman K."/>
            <person name="Brown C.T."/>
            <person name="Hug L.A."/>
            <person name="Sharon I."/>
            <person name="Castelle C.J."/>
            <person name="Probst A.J."/>
            <person name="Thomas B.C."/>
            <person name="Singh A."/>
            <person name="Wilkins M.J."/>
            <person name="Karaoz U."/>
            <person name="Brodie E.L."/>
            <person name="Williams K.H."/>
            <person name="Hubbard S.S."/>
            <person name="Banfield J.F."/>
        </authorList>
    </citation>
    <scope>NUCLEOTIDE SEQUENCE [LARGE SCALE GENOMIC DNA]</scope>
</reference>
<protein>
    <recommendedName>
        <fullName evidence="11 12">Elongation factor 4</fullName>
        <shortName evidence="12">EF-4</shortName>
        <ecNumber evidence="11 12">3.6.5.n1</ecNumber>
    </recommendedName>
    <alternativeName>
        <fullName evidence="12">Ribosomal back-translocase LepA</fullName>
    </alternativeName>
</protein>
<dbReference type="Pfam" id="PF06421">
    <property type="entry name" value="LepA_C"/>
    <property type="match status" value="1"/>
</dbReference>
<dbReference type="Gene3D" id="3.30.70.870">
    <property type="entry name" value="Elongation Factor G (Translational Gtpase), domain 3"/>
    <property type="match status" value="1"/>
</dbReference>
<dbReference type="GO" id="GO:0005525">
    <property type="term" value="F:GTP binding"/>
    <property type="evidence" value="ECO:0007669"/>
    <property type="project" value="UniProtKB-UniRule"/>
</dbReference>
<dbReference type="SUPFAM" id="SSF50447">
    <property type="entry name" value="Translation proteins"/>
    <property type="match status" value="1"/>
</dbReference>
<dbReference type="GO" id="GO:0045727">
    <property type="term" value="P:positive regulation of translation"/>
    <property type="evidence" value="ECO:0007669"/>
    <property type="project" value="UniProtKB-UniRule"/>
</dbReference>
<comment type="catalytic activity">
    <reaction evidence="8 12">
        <text>GTP + H2O = GDP + phosphate + H(+)</text>
        <dbReference type="Rhea" id="RHEA:19669"/>
        <dbReference type="ChEBI" id="CHEBI:15377"/>
        <dbReference type="ChEBI" id="CHEBI:15378"/>
        <dbReference type="ChEBI" id="CHEBI:37565"/>
        <dbReference type="ChEBI" id="CHEBI:43474"/>
        <dbReference type="ChEBI" id="CHEBI:58189"/>
        <dbReference type="EC" id="3.6.5.n1"/>
    </reaction>
</comment>
<dbReference type="GO" id="GO:0005886">
    <property type="term" value="C:plasma membrane"/>
    <property type="evidence" value="ECO:0007669"/>
    <property type="project" value="UniProtKB-SubCell"/>
</dbReference>
<gene>
    <name evidence="12" type="primary">lepA</name>
    <name evidence="14" type="ORF">A3C61_03225</name>
</gene>
<dbReference type="SUPFAM" id="SSF54980">
    <property type="entry name" value="EF-G C-terminal domain-like"/>
    <property type="match status" value="2"/>
</dbReference>
<dbReference type="InterPro" id="IPR013842">
    <property type="entry name" value="LepA_CTD"/>
</dbReference>
<dbReference type="NCBIfam" id="TIGR04256">
    <property type="entry name" value="GxxExxY"/>
    <property type="match status" value="1"/>
</dbReference>
<evidence type="ECO:0000256" key="1">
    <source>
        <dbReference type="ARBA" id="ARBA00005454"/>
    </source>
</evidence>
<dbReference type="InterPro" id="IPR027417">
    <property type="entry name" value="P-loop_NTPase"/>
</dbReference>
<comment type="subcellular location">
    <subcellularLocation>
        <location evidence="12">Cell membrane</location>
        <topology evidence="12">Peripheral membrane protein</topology>
        <orientation evidence="12">Cytoplasmic side</orientation>
    </subcellularLocation>
</comment>
<keyword evidence="7 12" id="KW-0472">Membrane</keyword>
<dbReference type="FunFam" id="3.30.70.2570:FF:000001">
    <property type="entry name" value="Translation factor GUF1, mitochondrial"/>
    <property type="match status" value="1"/>
</dbReference>
<dbReference type="InterPro" id="IPR000640">
    <property type="entry name" value="EFG_V-like"/>
</dbReference>
<comment type="caution">
    <text evidence="14">The sequence shown here is derived from an EMBL/GenBank/DDBJ whole genome shotgun (WGS) entry which is preliminary data.</text>
</comment>
<evidence type="ECO:0000256" key="7">
    <source>
        <dbReference type="ARBA" id="ARBA00023136"/>
    </source>
</evidence>
<dbReference type="Gene3D" id="3.40.50.300">
    <property type="entry name" value="P-loop containing nucleotide triphosphate hydrolases"/>
    <property type="match status" value="2"/>
</dbReference>
<dbReference type="InterPro" id="IPR035654">
    <property type="entry name" value="LepA_IV"/>
</dbReference>
<dbReference type="PROSITE" id="PS51722">
    <property type="entry name" value="G_TR_2"/>
    <property type="match status" value="1"/>
</dbReference>
<dbReference type="GO" id="GO:0003924">
    <property type="term" value="F:GTPase activity"/>
    <property type="evidence" value="ECO:0007669"/>
    <property type="project" value="UniProtKB-UniRule"/>
</dbReference>
<dbReference type="PROSITE" id="PS00301">
    <property type="entry name" value="G_TR_1"/>
    <property type="match status" value="1"/>
</dbReference>
<dbReference type="InterPro" id="IPR035647">
    <property type="entry name" value="EFG_III/V"/>
</dbReference>
<dbReference type="Proteomes" id="UP000178908">
    <property type="component" value="Unassembled WGS sequence"/>
</dbReference>
<organism evidence="14 15">
    <name type="scientific">Candidatus Yanofskybacteria bacterium RIFCSPHIGHO2_02_FULL_39_10</name>
    <dbReference type="NCBI Taxonomy" id="1802674"/>
    <lineage>
        <taxon>Bacteria</taxon>
        <taxon>Candidatus Yanofskyibacteriota</taxon>
    </lineage>
</organism>
<dbReference type="GO" id="GO:0043022">
    <property type="term" value="F:ribosome binding"/>
    <property type="evidence" value="ECO:0007669"/>
    <property type="project" value="UniProtKB-UniRule"/>
</dbReference>
<evidence type="ECO:0000256" key="11">
    <source>
        <dbReference type="ARBA" id="ARBA00066744"/>
    </source>
</evidence>
<keyword evidence="2 12" id="KW-1003">Cell membrane</keyword>
<keyword evidence="14" id="KW-0251">Elongation factor</keyword>
<keyword evidence="5 12" id="KW-0648">Protein biosynthesis</keyword>
<keyword evidence="6 12" id="KW-0342">GTP-binding</keyword>
<keyword evidence="3 12" id="KW-0547">Nucleotide-binding</keyword>
<evidence type="ECO:0000256" key="10">
    <source>
        <dbReference type="ARBA" id="ARBA00061052"/>
    </source>
</evidence>
<dbReference type="Pfam" id="PF00679">
    <property type="entry name" value="EFG_C"/>
    <property type="match status" value="1"/>
</dbReference>
<feature type="binding site" evidence="12">
    <location>
        <begin position="280"/>
        <end position="283"/>
    </location>
    <ligand>
        <name>GTP</name>
        <dbReference type="ChEBI" id="CHEBI:37565"/>
    </ligand>
</feature>
<comment type="function">
    <text evidence="9 12">Required for accurate and efficient protein synthesis under certain stress conditions. May act as a fidelity factor of the translation reaction, by catalyzing a one-codon backward translocation of tRNAs on improperly translocated ribosomes. Back-translocation proceeds from a post-translocation (POST) complex to a pre-translocation (PRE) complex, thus giving elongation factor G a second chance to translocate the tRNAs correctly. Binds to ribosomes in a GTP-dependent manner.</text>
</comment>
<evidence type="ECO:0000256" key="6">
    <source>
        <dbReference type="ARBA" id="ARBA00023134"/>
    </source>
</evidence>
<dbReference type="NCBIfam" id="TIGR01393">
    <property type="entry name" value="lepA"/>
    <property type="match status" value="1"/>
</dbReference>
<comment type="similarity">
    <text evidence="10">Belongs to the GTP-binding elongation factor family. LepA subfamily.</text>
</comment>
<dbReference type="CDD" id="cd03709">
    <property type="entry name" value="lepA_C"/>
    <property type="match status" value="1"/>
</dbReference>
<dbReference type="GO" id="GO:0003746">
    <property type="term" value="F:translation elongation factor activity"/>
    <property type="evidence" value="ECO:0007669"/>
    <property type="project" value="UniProtKB-UniRule"/>
</dbReference>
<sequence length="789" mass="88820">MNNIRNFCIIAHIDAGKSTLADRFLELTKTVEKRKMQEQYLDQMELERERGITIKLQPVRMKYHANRRITQNSTQNNTEFLYKDLTYKLRGLLFEIRKSIGLGHKEQVYHNALEIELQKTGLKFESKKNVLIIYHGQKIGVYQPDFVVEDKIIIELKALPEIARPQIEQVWSYLKGCDYKLALLVNFGSKDLDIKRVVYDSARSASSLRDSAGVSDKVEYILNLIDTPGHVDFSYEVSRSLAAVEGAILLVDGVKGIQAQTLANLHLAQEQKLKIIPVLNKIDLPNVRKEQIREELSSLLMIDPEEIIEISAKNGTNVERVLERVIKDIPSPEDSGREQIVGGVGEEVFKALIFDSTFDAYKGVIAYVRVFSGSIKREDKLLAYATQAKADVIEVGYFLPKINPSASINSGEIGYIATGLKDPGLIRVGDTITLLRDNTNIETLKRLNFQPLAGYKEPRPMVFASFFPENSDRSGQDDYDMLRDALGKLKLTDAALIYEPESSAGLGRGFRVGFLGMLHVEIISERLRREFGLNLIVSSPSVEYIVKLSARGGSQPEADQPLAGAKNFGGKDNNEIKIRSAAFLPDPTRIESIAEPMVIIEIIAPSNYLGSVMDLVSHFRNTYISTEYLGKDTVFLKYKVPLAEIVTDFYDKLKSVSSGYASMSYELVENQINDLVRLDILLAGDMVEPFSRIVPREKADFEGREMVLKLKSIVPAQWFQIAIQAVIGGKIIARETITARRKDVTGYLYGGDVTRKNKLLDKQKRGKKKMEESGKVNLSQEVFLKMLKR</sequence>
<evidence type="ECO:0000256" key="9">
    <source>
        <dbReference type="ARBA" id="ARBA00057626"/>
    </source>
</evidence>
<evidence type="ECO:0000313" key="14">
    <source>
        <dbReference type="EMBL" id="OGN09971.1"/>
    </source>
</evidence>
<dbReference type="Gene3D" id="3.30.70.240">
    <property type="match status" value="1"/>
</dbReference>
<evidence type="ECO:0000256" key="12">
    <source>
        <dbReference type="HAMAP-Rule" id="MF_00071"/>
    </source>
</evidence>
<dbReference type="PANTHER" id="PTHR43512">
    <property type="entry name" value="TRANSLATION FACTOR GUF1-RELATED"/>
    <property type="match status" value="1"/>
</dbReference>
<dbReference type="InterPro" id="IPR031157">
    <property type="entry name" value="G_TR_CS"/>
</dbReference>
<dbReference type="FunFam" id="3.30.70.240:FF:000007">
    <property type="entry name" value="Translation factor GUF1, mitochondrial"/>
    <property type="match status" value="1"/>
</dbReference>
<dbReference type="EMBL" id="MGJO01000007">
    <property type="protein sequence ID" value="OGN09971.1"/>
    <property type="molecule type" value="Genomic_DNA"/>
</dbReference>
<keyword evidence="4 12" id="KW-0378">Hydrolase</keyword>
<dbReference type="Pfam" id="PF13366">
    <property type="entry name" value="PDDEXK_3"/>
    <property type="match status" value="1"/>
</dbReference>
<dbReference type="InterPro" id="IPR000795">
    <property type="entry name" value="T_Tr_GTP-bd_dom"/>
</dbReference>
<dbReference type="InterPro" id="IPR038363">
    <property type="entry name" value="LepA_C_sf"/>
</dbReference>
<dbReference type="InterPro" id="IPR009000">
    <property type="entry name" value="Transl_B-barrel_sf"/>
</dbReference>
<evidence type="ECO:0000259" key="13">
    <source>
        <dbReference type="PROSITE" id="PS51722"/>
    </source>
</evidence>
<accession>A0A1F8F9V8</accession>
<evidence type="ECO:0000313" key="15">
    <source>
        <dbReference type="Proteomes" id="UP000178908"/>
    </source>
</evidence>
<evidence type="ECO:0000256" key="4">
    <source>
        <dbReference type="ARBA" id="ARBA00022801"/>
    </source>
</evidence>
<dbReference type="EC" id="3.6.5.n1" evidence="11 12"/>
<evidence type="ECO:0000256" key="3">
    <source>
        <dbReference type="ARBA" id="ARBA00022741"/>
    </source>
</evidence>
<evidence type="ECO:0000256" key="8">
    <source>
        <dbReference type="ARBA" id="ARBA00050293"/>
    </source>
</evidence>
<dbReference type="HAMAP" id="MF_00071">
    <property type="entry name" value="LepA"/>
    <property type="match status" value="1"/>
</dbReference>
<dbReference type="InterPro" id="IPR005225">
    <property type="entry name" value="Small_GTP-bd"/>
</dbReference>
<comment type="caution">
    <text evidence="12">Lacks conserved residue(s) required for the propagation of feature annotation.</text>
</comment>
<dbReference type="InterPro" id="IPR006297">
    <property type="entry name" value="EF-4"/>
</dbReference>
<evidence type="ECO:0000256" key="2">
    <source>
        <dbReference type="ARBA" id="ARBA00022475"/>
    </source>
</evidence>
<dbReference type="Gene3D" id="2.40.30.10">
    <property type="entry name" value="Translation factors"/>
    <property type="match status" value="1"/>
</dbReference>
<comment type="similarity">
    <text evidence="1 12">Belongs to the TRAFAC class translation factor GTPase superfamily. Classic translation factor GTPase family. LepA subfamily.</text>
</comment>